<dbReference type="Pfam" id="PF12680">
    <property type="entry name" value="SnoaL_2"/>
    <property type="match status" value="1"/>
</dbReference>
<evidence type="ECO:0000259" key="11">
    <source>
        <dbReference type="Pfam" id="PF12680"/>
    </source>
</evidence>
<dbReference type="Gene3D" id="3.10.450.50">
    <property type="match status" value="1"/>
</dbReference>
<evidence type="ECO:0000259" key="10">
    <source>
        <dbReference type="Pfam" id="PF08281"/>
    </source>
</evidence>
<dbReference type="InterPro" id="IPR032710">
    <property type="entry name" value="NTF2-like_dom_sf"/>
</dbReference>
<protein>
    <recommendedName>
        <fullName evidence="7">RNA polymerase sigma factor</fullName>
    </recommendedName>
</protein>
<dbReference type="SUPFAM" id="SSF88946">
    <property type="entry name" value="Sigma2 domain of RNA polymerase sigma factors"/>
    <property type="match status" value="1"/>
</dbReference>
<name>A0ABV6NR46_9ACTN</name>
<evidence type="ECO:0000256" key="7">
    <source>
        <dbReference type="RuleBase" id="RU000716"/>
    </source>
</evidence>
<reference evidence="12 13" key="1">
    <citation type="submission" date="2024-09" db="EMBL/GenBank/DDBJ databases">
        <authorList>
            <person name="Sun Q."/>
            <person name="Mori K."/>
        </authorList>
    </citation>
    <scope>NUCLEOTIDE SEQUENCE [LARGE SCALE GENOMIC DNA]</scope>
    <source>
        <strain evidence="12 13">TBRC 2205</strain>
    </source>
</reference>
<evidence type="ECO:0000313" key="13">
    <source>
        <dbReference type="Proteomes" id="UP001589894"/>
    </source>
</evidence>
<dbReference type="EMBL" id="JBHLUE010000002">
    <property type="protein sequence ID" value="MFC0563248.1"/>
    <property type="molecule type" value="Genomic_DNA"/>
</dbReference>
<evidence type="ECO:0000256" key="4">
    <source>
        <dbReference type="ARBA" id="ARBA00023082"/>
    </source>
</evidence>
<dbReference type="InterPro" id="IPR007627">
    <property type="entry name" value="RNA_pol_sigma70_r2"/>
</dbReference>
<dbReference type="SUPFAM" id="SSF54427">
    <property type="entry name" value="NTF2-like"/>
    <property type="match status" value="1"/>
</dbReference>
<dbReference type="RefSeq" id="WP_377335594.1">
    <property type="nucleotide sequence ID" value="NZ_JBHLUE010000002.1"/>
</dbReference>
<dbReference type="InterPro" id="IPR037401">
    <property type="entry name" value="SnoaL-like"/>
</dbReference>
<organism evidence="12 13">
    <name type="scientific">Plantactinospora siamensis</name>
    <dbReference type="NCBI Taxonomy" id="555372"/>
    <lineage>
        <taxon>Bacteria</taxon>
        <taxon>Bacillati</taxon>
        <taxon>Actinomycetota</taxon>
        <taxon>Actinomycetes</taxon>
        <taxon>Micromonosporales</taxon>
        <taxon>Micromonosporaceae</taxon>
        <taxon>Plantactinospora</taxon>
    </lineage>
</organism>
<evidence type="ECO:0000256" key="3">
    <source>
        <dbReference type="ARBA" id="ARBA00023015"/>
    </source>
</evidence>
<feature type="compositionally biased region" description="Low complexity" evidence="8">
    <location>
        <begin position="1"/>
        <end position="12"/>
    </location>
</feature>
<dbReference type="InterPro" id="IPR014284">
    <property type="entry name" value="RNA_pol_sigma-70_dom"/>
</dbReference>
<comment type="similarity">
    <text evidence="1 7">Belongs to the sigma-70 factor family. ECF subfamily.</text>
</comment>
<evidence type="ECO:0000313" key="12">
    <source>
        <dbReference type="EMBL" id="MFC0563248.1"/>
    </source>
</evidence>
<evidence type="ECO:0000256" key="1">
    <source>
        <dbReference type="ARBA" id="ARBA00010641"/>
    </source>
</evidence>
<evidence type="ECO:0000259" key="9">
    <source>
        <dbReference type="Pfam" id="PF04542"/>
    </source>
</evidence>
<dbReference type="Pfam" id="PF04542">
    <property type="entry name" value="Sigma70_r2"/>
    <property type="match status" value="1"/>
</dbReference>
<dbReference type="Proteomes" id="UP001589894">
    <property type="component" value="Unassembled WGS sequence"/>
</dbReference>
<sequence length="400" mass="43611">MTGTRDAAAAAEAADRPPVKAADRPPVEAADRPAVEAADRRVVEAADHPAVEAADRAAEVVAAARAGDADAFAGLVEPHRRELRVHCYRMLGSYDEAEDLVQETFLRAWKGRRGYAGRSSFRAWLYRIATNACLDVLAGRTRRILPQQLAGPAEPTASLPPRHDLPWLQPFPDELWEPAGPIDAQPEALVVARETMELAFLAAIQYLPPRQRAVLILRDVLGWPAKQVAVLLDGTPAGVNSALQRARGTLRERLPERRADWSPPPPPGPRERAALRRYMAAVERADLAVVAELLAEEVRTAMPPYPMWYAGREAVLATLATSWDPASPHWVGRFRVLPVRANGGPAMATYLAGAGERTYRAAAIAVPRMEGERITELTAFHDPGLFPAFGLPSELPGGYR</sequence>
<dbReference type="InterPro" id="IPR039425">
    <property type="entry name" value="RNA_pol_sigma-70-like"/>
</dbReference>
<keyword evidence="5 7" id="KW-0238">DNA-binding</keyword>
<gene>
    <name evidence="12" type="ORF">ACFFHU_03575</name>
</gene>
<dbReference type="Gene3D" id="1.10.10.10">
    <property type="entry name" value="Winged helix-like DNA-binding domain superfamily/Winged helix DNA-binding domain"/>
    <property type="match status" value="1"/>
</dbReference>
<comment type="subunit">
    <text evidence="2">Interacts transiently with the RNA polymerase catalytic core formed by RpoA, RpoB, RpoC and RpoZ (2 alpha, 1 beta, 1 beta' and 1 omega subunit) to form the RNA polymerase holoenzyme that can initiate transcription.</text>
</comment>
<comment type="caution">
    <text evidence="12">The sequence shown here is derived from an EMBL/GenBank/DDBJ whole genome shotgun (WGS) entry which is preliminary data.</text>
</comment>
<dbReference type="InterPro" id="IPR000838">
    <property type="entry name" value="RNA_pol_sigma70_ECF_CS"/>
</dbReference>
<dbReference type="InterPro" id="IPR014305">
    <property type="entry name" value="RNA_pol_sigma-G_actinobac"/>
</dbReference>
<feature type="domain" description="SnoaL-like" evidence="11">
    <location>
        <begin position="275"/>
        <end position="376"/>
    </location>
</feature>
<dbReference type="InterPro" id="IPR013249">
    <property type="entry name" value="RNA_pol_sigma70_r4_t2"/>
</dbReference>
<proteinExistence type="inferred from homology"/>
<feature type="domain" description="RNA polymerase sigma-70 region 2" evidence="9">
    <location>
        <begin position="75"/>
        <end position="142"/>
    </location>
</feature>
<keyword evidence="6 7" id="KW-0804">Transcription</keyword>
<keyword evidence="13" id="KW-1185">Reference proteome</keyword>
<dbReference type="InterPro" id="IPR013324">
    <property type="entry name" value="RNA_pol_sigma_r3/r4-like"/>
</dbReference>
<dbReference type="NCBIfam" id="TIGR02960">
    <property type="entry name" value="SigX5"/>
    <property type="match status" value="1"/>
</dbReference>
<evidence type="ECO:0000256" key="6">
    <source>
        <dbReference type="ARBA" id="ARBA00023163"/>
    </source>
</evidence>
<keyword evidence="12" id="KW-0808">Transferase</keyword>
<keyword evidence="12" id="KW-0548">Nucleotidyltransferase</keyword>
<dbReference type="InterPro" id="IPR013325">
    <property type="entry name" value="RNA_pol_sigma_r2"/>
</dbReference>
<feature type="region of interest" description="Disordered" evidence="8">
    <location>
        <begin position="1"/>
        <end position="35"/>
    </location>
</feature>
<dbReference type="Pfam" id="PF08281">
    <property type="entry name" value="Sigma70_r4_2"/>
    <property type="match status" value="1"/>
</dbReference>
<dbReference type="SUPFAM" id="SSF88659">
    <property type="entry name" value="Sigma3 and sigma4 domains of RNA polymerase sigma factors"/>
    <property type="match status" value="1"/>
</dbReference>
<keyword evidence="3 7" id="KW-0805">Transcription regulation</keyword>
<dbReference type="Gene3D" id="1.10.1740.10">
    <property type="match status" value="1"/>
</dbReference>
<evidence type="ECO:0000256" key="5">
    <source>
        <dbReference type="ARBA" id="ARBA00023125"/>
    </source>
</evidence>
<feature type="domain" description="RNA polymerase sigma factor 70 region 4 type 2" evidence="10">
    <location>
        <begin position="199"/>
        <end position="249"/>
    </location>
</feature>
<dbReference type="PANTHER" id="PTHR43133">
    <property type="entry name" value="RNA POLYMERASE ECF-TYPE SIGMA FACTO"/>
    <property type="match status" value="1"/>
</dbReference>
<dbReference type="InterPro" id="IPR036388">
    <property type="entry name" value="WH-like_DNA-bd_sf"/>
</dbReference>
<accession>A0ABV6NR46</accession>
<dbReference type="PROSITE" id="PS01063">
    <property type="entry name" value="SIGMA70_ECF"/>
    <property type="match status" value="1"/>
</dbReference>
<dbReference type="GO" id="GO:0003899">
    <property type="term" value="F:DNA-directed RNA polymerase activity"/>
    <property type="evidence" value="ECO:0007669"/>
    <property type="project" value="UniProtKB-EC"/>
</dbReference>
<dbReference type="PANTHER" id="PTHR43133:SF65">
    <property type="entry name" value="ECF RNA POLYMERASE SIGMA FACTOR SIGG"/>
    <property type="match status" value="1"/>
</dbReference>
<dbReference type="NCBIfam" id="TIGR02937">
    <property type="entry name" value="sigma70-ECF"/>
    <property type="match status" value="1"/>
</dbReference>
<evidence type="ECO:0000256" key="8">
    <source>
        <dbReference type="SAM" id="MobiDB-lite"/>
    </source>
</evidence>
<dbReference type="NCBIfam" id="NF006089">
    <property type="entry name" value="PRK08241.1"/>
    <property type="match status" value="1"/>
</dbReference>
<evidence type="ECO:0000256" key="2">
    <source>
        <dbReference type="ARBA" id="ARBA00011344"/>
    </source>
</evidence>
<feature type="compositionally biased region" description="Basic and acidic residues" evidence="8">
    <location>
        <begin position="13"/>
        <end position="35"/>
    </location>
</feature>
<keyword evidence="4 7" id="KW-0731">Sigma factor</keyword>